<dbReference type="Proteomes" id="UP000277007">
    <property type="component" value="Unassembled WGS sequence"/>
</dbReference>
<keyword evidence="3" id="KW-1185">Reference proteome</keyword>
<sequence>MTVIRKILPTERSLYRAHLLRLDRADRYARFTGTLSDESVARHCAGLDWSRTILIGAFLNGELRAAVELCSDRILWPNEAEFGVSVEKELQGQGIGSILIRRALTVARNRSIGRVHIQCLAENVRMRALARRFGGRATLECGEIAASFDLPPPNQFSYALEALEDGAGAFNSLLASFASGATDRVAA</sequence>
<dbReference type="EMBL" id="RXMA01000001">
    <property type="protein sequence ID" value="RTR24396.1"/>
    <property type="molecule type" value="Genomic_DNA"/>
</dbReference>
<dbReference type="Gene3D" id="3.40.630.30">
    <property type="match status" value="1"/>
</dbReference>
<organism evidence="2 3">
    <name type="scientific">Azospirillum griseum</name>
    <dbReference type="NCBI Taxonomy" id="2496639"/>
    <lineage>
        <taxon>Bacteria</taxon>
        <taxon>Pseudomonadati</taxon>
        <taxon>Pseudomonadota</taxon>
        <taxon>Alphaproteobacteria</taxon>
        <taxon>Rhodospirillales</taxon>
        <taxon>Azospirillaceae</taxon>
        <taxon>Azospirillum</taxon>
    </lineage>
</organism>
<evidence type="ECO:0000313" key="2">
    <source>
        <dbReference type="EMBL" id="RTR24396.1"/>
    </source>
</evidence>
<evidence type="ECO:0000313" key="3">
    <source>
        <dbReference type="Proteomes" id="UP000277007"/>
    </source>
</evidence>
<dbReference type="GO" id="GO:0016747">
    <property type="term" value="F:acyltransferase activity, transferring groups other than amino-acyl groups"/>
    <property type="evidence" value="ECO:0007669"/>
    <property type="project" value="InterPro"/>
</dbReference>
<name>A0A431VNP4_9PROT</name>
<dbReference type="InterPro" id="IPR000182">
    <property type="entry name" value="GNAT_dom"/>
</dbReference>
<feature type="domain" description="N-acetyltransferase" evidence="1">
    <location>
        <begin position="2"/>
        <end position="163"/>
    </location>
</feature>
<reference evidence="2 3" key="1">
    <citation type="submission" date="2018-12" db="EMBL/GenBank/DDBJ databases">
        <authorList>
            <person name="Yang Y."/>
        </authorList>
    </citation>
    <scope>NUCLEOTIDE SEQUENCE [LARGE SCALE GENOMIC DNA]</scope>
    <source>
        <strain evidence="2 3">L-25-5w-1</strain>
    </source>
</reference>
<dbReference type="Pfam" id="PF00583">
    <property type="entry name" value="Acetyltransf_1"/>
    <property type="match status" value="1"/>
</dbReference>
<accession>A0A431VNP4</accession>
<dbReference type="OrthoDB" id="7843527at2"/>
<dbReference type="SUPFAM" id="SSF55729">
    <property type="entry name" value="Acyl-CoA N-acyltransferases (Nat)"/>
    <property type="match status" value="1"/>
</dbReference>
<dbReference type="CDD" id="cd04301">
    <property type="entry name" value="NAT_SF"/>
    <property type="match status" value="1"/>
</dbReference>
<keyword evidence="2" id="KW-0808">Transferase</keyword>
<proteinExistence type="predicted"/>
<comment type="caution">
    <text evidence="2">The sequence shown here is derived from an EMBL/GenBank/DDBJ whole genome shotgun (WGS) entry which is preliminary data.</text>
</comment>
<dbReference type="RefSeq" id="WP_126611297.1">
    <property type="nucleotide sequence ID" value="NZ_JBHUCY010000008.1"/>
</dbReference>
<dbReference type="PROSITE" id="PS51186">
    <property type="entry name" value="GNAT"/>
    <property type="match status" value="1"/>
</dbReference>
<evidence type="ECO:0000259" key="1">
    <source>
        <dbReference type="PROSITE" id="PS51186"/>
    </source>
</evidence>
<dbReference type="AlphaFoldDB" id="A0A431VNP4"/>
<protein>
    <submittedName>
        <fullName evidence="2">GNAT family N-acetyltransferase</fullName>
    </submittedName>
</protein>
<dbReference type="InterPro" id="IPR016181">
    <property type="entry name" value="Acyl_CoA_acyltransferase"/>
</dbReference>
<gene>
    <name evidence="2" type="ORF">EJ903_01095</name>
</gene>